<reference evidence="2 3" key="1">
    <citation type="submission" date="2019-01" db="EMBL/GenBank/DDBJ databases">
        <title>A draft genome assembly of the solar-powered sea slug Elysia chlorotica.</title>
        <authorList>
            <person name="Cai H."/>
            <person name="Li Q."/>
            <person name="Fang X."/>
            <person name="Li J."/>
            <person name="Curtis N.E."/>
            <person name="Altenburger A."/>
            <person name="Shibata T."/>
            <person name="Feng M."/>
            <person name="Maeda T."/>
            <person name="Schwartz J.A."/>
            <person name="Shigenobu S."/>
            <person name="Lundholm N."/>
            <person name="Nishiyama T."/>
            <person name="Yang H."/>
            <person name="Hasebe M."/>
            <person name="Li S."/>
            <person name="Pierce S.K."/>
            <person name="Wang J."/>
        </authorList>
    </citation>
    <scope>NUCLEOTIDE SEQUENCE [LARGE SCALE GENOMIC DNA]</scope>
    <source>
        <strain evidence="2">EC2010</strain>
        <tissue evidence="2">Whole organism of an adult</tissue>
    </source>
</reference>
<name>A0A3S1BEU9_ELYCH</name>
<keyword evidence="1" id="KW-0732">Signal</keyword>
<dbReference type="EMBL" id="RQTK01000468">
    <property type="protein sequence ID" value="RUS79141.1"/>
    <property type="molecule type" value="Genomic_DNA"/>
</dbReference>
<feature type="chain" id="PRO_5018594926" evidence="1">
    <location>
        <begin position="19"/>
        <end position="122"/>
    </location>
</feature>
<protein>
    <submittedName>
        <fullName evidence="2">Uncharacterized protein</fullName>
    </submittedName>
</protein>
<evidence type="ECO:0000313" key="2">
    <source>
        <dbReference type="EMBL" id="RUS79141.1"/>
    </source>
</evidence>
<dbReference type="Proteomes" id="UP000271974">
    <property type="component" value="Unassembled WGS sequence"/>
</dbReference>
<accession>A0A3S1BEU9</accession>
<keyword evidence="3" id="KW-1185">Reference proteome</keyword>
<gene>
    <name evidence="2" type="ORF">EGW08_013088</name>
</gene>
<sequence length="122" mass="13048">MLPNALLAALCLVPLASSMYIGGDFGYDPPDQKIFRRNAFGQIQAFDVSHETRLVPNAYGGLSHYNVMEISDPDIYTNTVGAFGMGGGMGGGMGTTMGSRFGTHASRYPSPFSFFNSFPYAG</sequence>
<organism evidence="2 3">
    <name type="scientific">Elysia chlorotica</name>
    <name type="common">Eastern emerald elysia</name>
    <name type="synonym">Sea slug</name>
    <dbReference type="NCBI Taxonomy" id="188477"/>
    <lineage>
        <taxon>Eukaryota</taxon>
        <taxon>Metazoa</taxon>
        <taxon>Spiralia</taxon>
        <taxon>Lophotrochozoa</taxon>
        <taxon>Mollusca</taxon>
        <taxon>Gastropoda</taxon>
        <taxon>Heterobranchia</taxon>
        <taxon>Euthyneura</taxon>
        <taxon>Panpulmonata</taxon>
        <taxon>Sacoglossa</taxon>
        <taxon>Placobranchoidea</taxon>
        <taxon>Plakobranchidae</taxon>
        <taxon>Elysia</taxon>
    </lineage>
</organism>
<feature type="signal peptide" evidence="1">
    <location>
        <begin position="1"/>
        <end position="18"/>
    </location>
</feature>
<evidence type="ECO:0000313" key="3">
    <source>
        <dbReference type="Proteomes" id="UP000271974"/>
    </source>
</evidence>
<dbReference type="AlphaFoldDB" id="A0A3S1BEU9"/>
<evidence type="ECO:0000256" key="1">
    <source>
        <dbReference type="SAM" id="SignalP"/>
    </source>
</evidence>
<proteinExistence type="predicted"/>
<comment type="caution">
    <text evidence="2">The sequence shown here is derived from an EMBL/GenBank/DDBJ whole genome shotgun (WGS) entry which is preliminary data.</text>
</comment>
<dbReference type="OrthoDB" id="6140936at2759"/>